<dbReference type="SUPFAM" id="SSF55486">
    <property type="entry name" value="Metalloproteases ('zincins'), catalytic domain"/>
    <property type="match status" value="1"/>
</dbReference>
<gene>
    <name evidence="2" type="ORF">IAC58_03045</name>
</gene>
<proteinExistence type="predicted"/>
<organism evidence="2 3">
    <name type="scientific">Candidatus Onthovivens merdipullorum</name>
    <dbReference type="NCBI Taxonomy" id="2840889"/>
    <lineage>
        <taxon>Bacteria</taxon>
        <taxon>Bacillati</taxon>
        <taxon>Bacillota</taxon>
        <taxon>Bacilli</taxon>
        <taxon>Bacillales</taxon>
        <taxon>Candidatus Onthovivens</taxon>
    </lineage>
</organism>
<reference evidence="2" key="2">
    <citation type="journal article" date="2021" name="PeerJ">
        <title>Extensive microbial diversity within the chicken gut microbiome revealed by metagenomics and culture.</title>
        <authorList>
            <person name="Gilroy R."/>
            <person name="Ravi A."/>
            <person name="Getino M."/>
            <person name="Pursley I."/>
            <person name="Horton D.L."/>
            <person name="Alikhan N.F."/>
            <person name="Baker D."/>
            <person name="Gharbi K."/>
            <person name="Hall N."/>
            <person name="Watson M."/>
            <person name="Adriaenssens E.M."/>
            <person name="Foster-Nyarko E."/>
            <person name="Jarju S."/>
            <person name="Secka A."/>
            <person name="Antonio M."/>
            <person name="Oren A."/>
            <person name="Chaudhuri R.R."/>
            <person name="La Ragione R."/>
            <person name="Hildebrand F."/>
            <person name="Pallen M.J."/>
        </authorList>
    </citation>
    <scope>NUCLEOTIDE SEQUENCE</scope>
    <source>
        <strain evidence="2">11159</strain>
    </source>
</reference>
<evidence type="ECO:0000313" key="2">
    <source>
        <dbReference type="EMBL" id="MBO8427514.1"/>
    </source>
</evidence>
<reference evidence="2" key="1">
    <citation type="submission" date="2020-10" db="EMBL/GenBank/DDBJ databases">
        <authorList>
            <person name="Gilroy R."/>
        </authorList>
    </citation>
    <scope>NUCLEOTIDE SEQUENCE</scope>
    <source>
        <strain evidence="2">11159</strain>
    </source>
</reference>
<accession>A0A9D9DM09</accession>
<dbReference type="AlphaFoldDB" id="A0A9D9DM09"/>
<evidence type="ECO:0008006" key="4">
    <source>
        <dbReference type="Google" id="ProtNLM"/>
    </source>
</evidence>
<dbReference type="Proteomes" id="UP000823613">
    <property type="component" value="Unassembled WGS sequence"/>
</dbReference>
<feature type="chain" id="PRO_5038361769" description="Peptidase M6-like domain-containing protein" evidence="1">
    <location>
        <begin position="24"/>
        <end position="480"/>
    </location>
</feature>
<evidence type="ECO:0000313" key="3">
    <source>
        <dbReference type="Proteomes" id="UP000823613"/>
    </source>
</evidence>
<comment type="caution">
    <text evidence="2">The sequence shown here is derived from an EMBL/GenBank/DDBJ whole genome shotgun (WGS) entry which is preliminary data.</text>
</comment>
<dbReference type="EMBL" id="JADIMY010000065">
    <property type="protein sequence ID" value="MBO8427514.1"/>
    <property type="molecule type" value="Genomic_DNA"/>
</dbReference>
<sequence>MNKKKIVLLSSLFLISLSLTSCFKGVTSQTNENITYCDIDFATQYLSYVPNSGNPNILVIPVEFSDRNSFSSTGLNNLEIAFNGESRLNNKTSYWESVKSFYSTSSYGKLNLNFTVCDAFTPSISSYQFLALENNSSSGAISILNEFYDKGTIDGEKINYQDFDSDKDGFIDGVWIIYKTENYNEVYQNQHFWAYTSWIINEPNVDKPVFNTFANCSSLFLNEGKNSNGVDSHTLIHETGHMLGLDDYYTYDNDIYSSSGGLMMMDLNIGDHDAFSKYALGWIEPNVITRKGTYTLKPFESSGEALLIPSDSYYNNAFGEYLIIEYYTPTLLNELDSRVTYDYEKLYDESGVLIYHIDARLIDVDIINNVMGTGRFDFIDLNDYSFKASTSDNFVEVGSSNTDSYSNTDFNLISLIPKNNRLLKRYRYSDNNSLFLEGDSFNMNTYSKFFNLGRFNDYSMMNYNIEIEELNEESVTIRIS</sequence>
<evidence type="ECO:0000256" key="1">
    <source>
        <dbReference type="SAM" id="SignalP"/>
    </source>
</evidence>
<dbReference type="PANTHER" id="PTHR41775">
    <property type="entry name" value="SECRETED PROTEIN-RELATED"/>
    <property type="match status" value="1"/>
</dbReference>
<dbReference type="PROSITE" id="PS51257">
    <property type="entry name" value="PROKAR_LIPOPROTEIN"/>
    <property type="match status" value="1"/>
</dbReference>
<name>A0A9D9DM09_9BACL</name>
<keyword evidence="1" id="KW-0732">Signal</keyword>
<dbReference type="PANTHER" id="PTHR41775:SF1">
    <property type="entry name" value="PEPTIDASE M6-LIKE DOMAIN-CONTAINING PROTEIN"/>
    <property type="match status" value="1"/>
</dbReference>
<protein>
    <recommendedName>
        <fullName evidence="4">Peptidase M6-like domain-containing protein</fullName>
    </recommendedName>
</protein>
<feature type="signal peptide" evidence="1">
    <location>
        <begin position="1"/>
        <end position="23"/>
    </location>
</feature>